<dbReference type="PANTHER" id="PTHR12526">
    <property type="entry name" value="GLYCOSYLTRANSFERASE"/>
    <property type="match status" value="1"/>
</dbReference>
<dbReference type="PANTHER" id="PTHR12526:SF638">
    <property type="entry name" value="SPORE COAT PROTEIN SA"/>
    <property type="match status" value="1"/>
</dbReference>
<dbReference type="CDD" id="cd03808">
    <property type="entry name" value="GT4_CapM-like"/>
    <property type="match status" value="1"/>
</dbReference>
<dbReference type="Gene3D" id="3.40.50.2000">
    <property type="entry name" value="Glycogen Phosphorylase B"/>
    <property type="match status" value="2"/>
</dbReference>
<sequence>LCGNGDTLIRFRLELIKSLIKKSYEIYAYAPEIRDEFLEELTELNVKFEKIPFQRKDLNPINTLKSIFHITQKLKALNPDILFSYTHKSVVVGSICAYLAKVKSSYSLITGTGHIFGRDTLKQRIQRIFGIIGFKIALRLNKKVFFQNPDDLRFFIRLKIVSPEESILVNGSGVDLDLFLVKQLPEEPIFLCMSRLIKSKGLIEYAKSAAMTKKKFPNARFLLYGFPDDHDDSINEQEIINNWYTDYGIEYLGFASNPIDTISKCSVYVLLSYNEGTPKSVLEAMSMGRPIITTDVPGCRETVKEGL</sequence>
<feature type="domain" description="Glycosyl transferase family 1" evidence="1">
    <location>
        <begin position="186"/>
        <end position="306"/>
    </location>
</feature>
<accession>A0A382NC96</accession>
<name>A0A382NC96_9ZZZZ</name>
<feature type="non-terminal residue" evidence="3">
    <location>
        <position position="1"/>
    </location>
</feature>
<dbReference type="InterPro" id="IPR028098">
    <property type="entry name" value="Glyco_trans_4-like_N"/>
</dbReference>
<organism evidence="3">
    <name type="scientific">marine metagenome</name>
    <dbReference type="NCBI Taxonomy" id="408172"/>
    <lineage>
        <taxon>unclassified sequences</taxon>
        <taxon>metagenomes</taxon>
        <taxon>ecological metagenomes</taxon>
    </lineage>
</organism>
<feature type="domain" description="Glycosyltransferase subfamily 4-like N-terminal" evidence="2">
    <location>
        <begin position="14"/>
        <end position="112"/>
    </location>
</feature>
<dbReference type="SUPFAM" id="SSF53756">
    <property type="entry name" value="UDP-Glycosyltransferase/glycogen phosphorylase"/>
    <property type="match status" value="1"/>
</dbReference>
<dbReference type="InterPro" id="IPR001296">
    <property type="entry name" value="Glyco_trans_1"/>
</dbReference>
<protein>
    <recommendedName>
        <fullName evidence="4">Glycosyltransferase subfamily 4-like N-terminal domain-containing protein</fullName>
    </recommendedName>
</protein>
<evidence type="ECO:0000259" key="1">
    <source>
        <dbReference type="Pfam" id="PF00534"/>
    </source>
</evidence>
<gene>
    <name evidence="3" type="ORF">METZ01_LOCUS311540</name>
</gene>
<evidence type="ECO:0000259" key="2">
    <source>
        <dbReference type="Pfam" id="PF13477"/>
    </source>
</evidence>
<evidence type="ECO:0008006" key="4">
    <source>
        <dbReference type="Google" id="ProtNLM"/>
    </source>
</evidence>
<dbReference type="EMBL" id="UINC01099421">
    <property type="protein sequence ID" value="SVC58686.1"/>
    <property type="molecule type" value="Genomic_DNA"/>
</dbReference>
<proteinExistence type="predicted"/>
<evidence type="ECO:0000313" key="3">
    <source>
        <dbReference type="EMBL" id="SVC58686.1"/>
    </source>
</evidence>
<dbReference type="Pfam" id="PF13477">
    <property type="entry name" value="Glyco_trans_4_2"/>
    <property type="match status" value="1"/>
</dbReference>
<dbReference type="GO" id="GO:0016757">
    <property type="term" value="F:glycosyltransferase activity"/>
    <property type="evidence" value="ECO:0007669"/>
    <property type="project" value="InterPro"/>
</dbReference>
<feature type="non-terminal residue" evidence="3">
    <location>
        <position position="307"/>
    </location>
</feature>
<dbReference type="AlphaFoldDB" id="A0A382NC96"/>
<reference evidence="3" key="1">
    <citation type="submission" date="2018-05" db="EMBL/GenBank/DDBJ databases">
        <authorList>
            <person name="Lanie J.A."/>
            <person name="Ng W.-L."/>
            <person name="Kazmierczak K.M."/>
            <person name="Andrzejewski T.M."/>
            <person name="Davidsen T.M."/>
            <person name="Wayne K.J."/>
            <person name="Tettelin H."/>
            <person name="Glass J.I."/>
            <person name="Rusch D."/>
            <person name="Podicherti R."/>
            <person name="Tsui H.-C.T."/>
            <person name="Winkler M.E."/>
        </authorList>
    </citation>
    <scope>NUCLEOTIDE SEQUENCE</scope>
</reference>
<dbReference type="Pfam" id="PF00534">
    <property type="entry name" value="Glycos_transf_1"/>
    <property type="match status" value="1"/>
</dbReference>